<dbReference type="AlphaFoldDB" id="A0A9Q0BVW8"/>
<evidence type="ECO:0000313" key="10">
    <source>
        <dbReference type="EMBL" id="KAI8046522.1"/>
    </source>
</evidence>
<dbReference type="InterPro" id="IPR011011">
    <property type="entry name" value="Znf_FYVE_PHD"/>
</dbReference>
<dbReference type="InterPro" id="IPR054386">
    <property type="entry name" value="RIM_Znf"/>
</dbReference>
<dbReference type="GO" id="GO:0048788">
    <property type="term" value="C:cytoskeleton of presynaptic active zone"/>
    <property type="evidence" value="ECO:0007669"/>
    <property type="project" value="TreeGrafter"/>
</dbReference>
<dbReference type="PROSITE" id="PS50916">
    <property type="entry name" value="RABBD"/>
    <property type="match status" value="1"/>
</dbReference>
<proteinExistence type="predicted"/>
<feature type="domain" description="RabBD" evidence="9">
    <location>
        <begin position="4"/>
        <end position="130"/>
    </location>
</feature>
<dbReference type="Gene3D" id="3.30.40.10">
    <property type="entry name" value="Zinc/RING finger domain, C3HC4 (zinc finger)"/>
    <property type="match status" value="1"/>
</dbReference>
<feature type="coiled-coil region" evidence="6">
    <location>
        <begin position="19"/>
        <end position="56"/>
    </location>
</feature>
<reference evidence="10" key="1">
    <citation type="journal article" date="2023" name="Genome Biol. Evol.">
        <title>Long-read-based Genome Assembly of Drosophila gunungcola Reveals Fewer Chemosensory Genes in Flower-breeding Species.</title>
        <authorList>
            <person name="Negi A."/>
            <person name="Liao B.Y."/>
            <person name="Yeh S.D."/>
        </authorList>
    </citation>
    <scope>NUCLEOTIDE SEQUENCE</scope>
    <source>
        <strain evidence="10">Sukarami</strain>
    </source>
</reference>
<dbReference type="Pfam" id="PF22601">
    <property type="entry name" value="RIM2a_ZnF"/>
    <property type="match status" value="1"/>
</dbReference>
<dbReference type="GO" id="GO:0006886">
    <property type="term" value="P:intracellular protein transport"/>
    <property type="evidence" value="ECO:0007669"/>
    <property type="project" value="InterPro"/>
</dbReference>
<dbReference type="InterPro" id="IPR010911">
    <property type="entry name" value="Rab_BD"/>
</dbReference>
<dbReference type="GO" id="GO:0031267">
    <property type="term" value="F:small GTPase binding"/>
    <property type="evidence" value="ECO:0007669"/>
    <property type="project" value="InterPro"/>
</dbReference>
<evidence type="ECO:0000256" key="7">
    <source>
        <dbReference type="SAM" id="MobiDB-lite"/>
    </source>
</evidence>
<organism evidence="10 11">
    <name type="scientific">Drosophila gunungcola</name>
    <name type="common">fruit fly</name>
    <dbReference type="NCBI Taxonomy" id="103775"/>
    <lineage>
        <taxon>Eukaryota</taxon>
        <taxon>Metazoa</taxon>
        <taxon>Ecdysozoa</taxon>
        <taxon>Arthropoda</taxon>
        <taxon>Hexapoda</taxon>
        <taxon>Insecta</taxon>
        <taxon>Pterygota</taxon>
        <taxon>Neoptera</taxon>
        <taxon>Endopterygota</taxon>
        <taxon>Diptera</taxon>
        <taxon>Brachycera</taxon>
        <taxon>Muscomorpha</taxon>
        <taxon>Ephydroidea</taxon>
        <taxon>Drosophilidae</taxon>
        <taxon>Drosophila</taxon>
        <taxon>Sophophora</taxon>
    </lineage>
</organism>
<feature type="compositionally biased region" description="Basic and acidic residues" evidence="7">
    <location>
        <begin position="175"/>
        <end position="198"/>
    </location>
</feature>
<dbReference type="EMBL" id="JAMKOV010000001">
    <property type="protein sequence ID" value="KAI8046522.1"/>
    <property type="molecule type" value="Genomic_DNA"/>
</dbReference>
<feature type="region of interest" description="Disordered" evidence="7">
    <location>
        <begin position="171"/>
        <end position="285"/>
    </location>
</feature>
<protein>
    <recommendedName>
        <fullName evidence="12">Rab-3-interacting molecule unc-10</fullName>
    </recommendedName>
</protein>
<dbReference type="Proteomes" id="UP001059596">
    <property type="component" value="Chromosome 3R"/>
</dbReference>
<dbReference type="PANTHER" id="PTHR12157:SF21">
    <property type="entry name" value="RAB3 INTERACTING MOLECULE, ISOFORM F"/>
    <property type="match status" value="1"/>
</dbReference>
<dbReference type="GO" id="GO:0042391">
    <property type="term" value="P:regulation of membrane potential"/>
    <property type="evidence" value="ECO:0007669"/>
    <property type="project" value="TreeGrafter"/>
</dbReference>
<feature type="compositionally biased region" description="Low complexity" evidence="7">
    <location>
        <begin position="234"/>
        <end position="276"/>
    </location>
</feature>
<dbReference type="GO" id="GO:0050806">
    <property type="term" value="P:positive regulation of synaptic transmission"/>
    <property type="evidence" value="ECO:0007669"/>
    <property type="project" value="TreeGrafter"/>
</dbReference>
<dbReference type="InterPro" id="IPR017455">
    <property type="entry name" value="Znf_FYVE-rel"/>
</dbReference>
<evidence type="ECO:0000256" key="1">
    <source>
        <dbReference type="ARBA" id="ARBA00022723"/>
    </source>
</evidence>
<evidence type="ECO:0000256" key="4">
    <source>
        <dbReference type="ARBA" id="ARBA00022833"/>
    </source>
</evidence>
<feature type="domain" description="FYVE-type" evidence="8">
    <location>
        <begin position="68"/>
        <end position="118"/>
    </location>
</feature>
<dbReference type="FunFam" id="3.30.40.10:FF:000453">
    <property type="entry name" value="Uncharacterized protein, isoform D"/>
    <property type="match status" value="1"/>
</dbReference>
<dbReference type="InterPro" id="IPR039032">
    <property type="entry name" value="Rim-like"/>
</dbReference>
<sequence>MDEMPDLSHLTPHERMQIENVLMRQKQEEEKQNEIMRRKQDEVVTLEMQIRQRSEQQKKAGVELDATCHICLKTKFADGVGHICHYCNIRCCARCGGKVTLRSNKVIWVCILCRKKQELLSKTGQWINKTAAQQDGFIRRIEPDGSSVSRPARSGRRQQITAYCIQQDISQHPIVDPHDTTDKRPKLERTRSAAEKENLPMQRAGSMLRRQYSQQEQPTNRRLSASDSGMDPIMSPGQQQQMQHHHQQMQQQRSRMQPMNPQQAQQGYGMQQQPQPRSGGAYPDDDPRYYQVSMLGIIVYYIYYSGCATEIN</sequence>
<dbReference type="PANTHER" id="PTHR12157">
    <property type="entry name" value="REGULATING SYNAPTIC MEMBRANE EXOCYTOSIS PROTEIN"/>
    <property type="match status" value="1"/>
</dbReference>
<evidence type="ECO:0000259" key="8">
    <source>
        <dbReference type="PROSITE" id="PS50178"/>
    </source>
</evidence>
<accession>A0A9Q0BVW8</accession>
<dbReference type="GO" id="GO:0044325">
    <property type="term" value="F:transmembrane transporter binding"/>
    <property type="evidence" value="ECO:0007669"/>
    <property type="project" value="TreeGrafter"/>
</dbReference>
<dbReference type="PROSITE" id="PS50178">
    <property type="entry name" value="ZF_FYVE"/>
    <property type="match status" value="1"/>
</dbReference>
<dbReference type="GO" id="GO:0048167">
    <property type="term" value="P:regulation of synaptic plasticity"/>
    <property type="evidence" value="ECO:0007669"/>
    <property type="project" value="TreeGrafter"/>
</dbReference>
<evidence type="ECO:0000256" key="3">
    <source>
        <dbReference type="ARBA" id="ARBA00022771"/>
    </source>
</evidence>
<keyword evidence="3 5" id="KW-0863">Zinc-finger</keyword>
<dbReference type="SUPFAM" id="SSF57903">
    <property type="entry name" value="FYVE/PHD zinc finger"/>
    <property type="match status" value="1"/>
</dbReference>
<keyword evidence="2" id="KW-0677">Repeat</keyword>
<evidence type="ECO:0000259" key="9">
    <source>
        <dbReference type="PROSITE" id="PS50916"/>
    </source>
</evidence>
<name>A0A9Q0BVW8_9MUSC</name>
<keyword evidence="1" id="KW-0479">Metal-binding</keyword>
<dbReference type="GO" id="GO:0008270">
    <property type="term" value="F:zinc ion binding"/>
    <property type="evidence" value="ECO:0007669"/>
    <property type="project" value="UniProtKB-KW"/>
</dbReference>
<keyword evidence="4" id="KW-0862">Zinc</keyword>
<feature type="compositionally biased region" description="Polar residues" evidence="7">
    <location>
        <begin position="211"/>
        <end position="227"/>
    </location>
</feature>
<evidence type="ECO:0000256" key="6">
    <source>
        <dbReference type="SAM" id="Coils"/>
    </source>
</evidence>
<evidence type="ECO:0000256" key="2">
    <source>
        <dbReference type="ARBA" id="ARBA00022737"/>
    </source>
</evidence>
<dbReference type="GO" id="GO:0042734">
    <property type="term" value="C:presynaptic membrane"/>
    <property type="evidence" value="ECO:0007669"/>
    <property type="project" value="TreeGrafter"/>
</dbReference>
<keyword evidence="6" id="KW-0175">Coiled coil</keyword>
<evidence type="ECO:0000313" key="11">
    <source>
        <dbReference type="Proteomes" id="UP001059596"/>
    </source>
</evidence>
<dbReference type="GO" id="GO:0048791">
    <property type="term" value="P:calcium ion-regulated exocytosis of neurotransmitter"/>
    <property type="evidence" value="ECO:0007669"/>
    <property type="project" value="TreeGrafter"/>
</dbReference>
<evidence type="ECO:0000256" key="5">
    <source>
        <dbReference type="PROSITE-ProRule" id="PRU00091"/>
    </source>
</evidence>
<gene>
    <name evidence="10" type="ORF">M5D96_002733</name>
</gene>
<evidence type="ECO:0008006" key="12">
    <source>
        <dbReference type="Google" id="ProtNLM"/>
    </source>
</evidence>
<dbReference type="InterPro" id="IPR013083">
    <property type="entry name" value="Znf_RING/FYVE/PHD"/>
</dbReference>
<comment type="caution">
    <text evidence="10">The sequence shown here is derived from an EMBL/GenBank/DDBJ whole genome shotgun (WGS) entry which is preliminary data.</text>
</comment>
<keyword evidence="11" id="KW-1185">Reference proteome</keyword>